<gene>
    <name evidence="2" type="ORF">PYW07_000705</name>
</gene>
<feature type="region of interest" description="Disordered" evidence="1">
    <location>
        <begin position="114"/>
        <end position="195"/>
    </location>
</feature>
<accession>A0AAD7YRP1</accession>
<evidence type="ECO:0000313" key="2">
    <source>
        <dbReference type="EMBL" id="KAJ8726007.1"/>
    </source>
</evidence>
<dbReference type="EMBL" id="JARGEI010000009">
    <property type="protein sequence ID" value="KAJ8726007.1"/>
    <property type="molecule type" value="Genomic_DNA"/>
</dbReference>
<sequence length="290" mass="31340">MNVFTQTPRDEPRATHYIEIVEPAAAACEPAPAPYSMLSDNLRAYAPGDTQKGTLLRYDLSATMSPPRSRILELLRPEDPGRDTLEAIVRPIPRRGLTRPLDEDTRRFLQRALQSPSTLYSSSATSQPHHRPPEPSESDTEPDSTSTADDASYKSKGSALERSLADELREAEEAELGGGRRALAGGGRGARGGGAAERERLARLALAVEDDEDAALGATARRLDALLAASRDLHAELAAIHADLQLSSARAGRCTAAARELGAEARALRYLDDVQAARQELCYMISELET</sequence>
<protein>
    <submittedName>
        <fullName evidence="2">Uncharacterized protein</fullName>
    </submittedName>
</protein>
<proteinExistence type="predicted"/>
<name>A0AAD7YRP1_MYTSE</name>
<comment type="caution">
    <text evidence="2">The sequence shown here is derived from an EMBL/GenBank/DDBJ whole genome shotgun (WGS) entry which is preliminary data.</text>
</comment>
<evidence type="ECO:0000313" key="3">
    <source>
        <dbReference type="Proteomes" id="UP001231518"/>
    </source>
</evidence>
<organism evidence="2 3">
    <name type="scientific">Mythimna separata</name>
    <name type="common">Oriental armyworm</name>
    <name type="synonym">Pseudaletia separata</name>
    <dbReference type="NCBI Taxonomy" id="271217"/>
    <lineage>
        <taxon>Eukaryota</taxon>
        <taxon>Metazoa</taxon>
        <taxon>Ecdysozoa</taxon>
        <taxon>Arthropoda</taxon>
        <taxon>Hexapoda</taxon>
        <taxon>Insecta</taxon>
        <taxon>Pterygota</taxon>
        <taxon>Neoptera</taxon>
        <taxon>Endopterygota</taxon>
        <taxon>Lepidoptera</taxon>
        <taxon>Glossata</taxon>
        <taxon>Ditrysia</taxon>
        <taxon>Noctuoidea</taxon>
        <taxon>Noctuidae</taxon>
        <taxon>Noctuinae</taxon>
        <taxon>Hadenini</taxon>
        <taxon>Mythimna</taxon>
    </lineage>
</organism>
<feature type="compositionally biased region" description="Low complexity" evidence="1">
    <location>
        <begin position="114"/>
        <end position="127"/>
    </location>
</feature>
<reference evidence="2" key="1">
    <citation type="submission" date="2023-03" db="EMBL/GenBank/DDBJ databases">
        <title>Chromosome-level genomes of two armyworms, Mythimna separata and Mythimna loreyi, provide insights into the biosynthesis and reception of sex pheromones.</title>
        <authorList>
            <person name="Zhao H."/>
        </authorList>
    </citation>
    <scope>NUCLEOTIDE SEQUENCE</scope>
    <source>
        <strain evidence="2">BeijingLab</strain>
        <tissue evidence="2">Pupa</tissue>
    </source>
</reference>
<dbReference type="AlphaFoldDB" id="A0AAD7YRP1"/>
<keyword evidence="3" id="KW-1185">Reference proteome</keyword>
<feature type="compositionally biased region" description="Gly residues" evidence="1">
    <location>
        <begin position="176"/>
        <end position="195"/>
    </location>
</feature>
<dbReference type="Proteomes" id="UP001231518">
    <property type="component" value="Chromosome 10"/>
</dbReference>
<evidence type="ECO:0000256" key="1">
    <source>
        <dbReference type="SAM" id="MobiDB-lite"/>
    </source>
</evidence>